<feature type="region of interest" description="Disordered" evidence="1">
    <location>
        <begin position="143"/>
        <end position="162"/>
    </location>
</feature>
<dbReference type="Pfam" id="PF01585">
    <property type="entry name" value="G-patch"/>
    <property type="match status" value="1"/>
</dbReference>
<evidence type="ECO:0000259" key="2">
    <source>
        <dbReference type="PROSITE" id="PS50174"/>
    </source>
</evidence>
<feature type="compositionally biased region" description="Basic residues" evidence="1">
    <location>
        <begin position="84"/>
        <end position="104"/>
    </location>
</feature>
<feature type="compositionally biased region" description="Low complexity" evidence="1">
    <location>
        <begin position="350"/>
        <end position="407"/>
    </location>
</feature>
<feature type="compositionally biased region" description="Acidic residues" evidence="1">
    <location>
        <begin position="408"/>
        <end position="435"/>
    </location>
</feature>
<feature type="domain" description="G-patch" evidence="2">
    <location>
        <begin position="851"/>
        <end position="894"/>
    </location>
</feature>
<dbReference type="InterPro" id="IPR000467">
    <property type="entry name" value="G_patch_dom"/>
</dbReference>
<dbReference type="Proteomes" id="UP000695562">
    <property type="component" value="Unassembled WGS sequence"/>
</dbReference>
<dbReference type="PANTHER" id="PTHR14195">
    <property type="entry name" value="G PATCH DOMAIN CONTAINING PROTEIN 2"/>
    <property type="match status" value="1"/>
</dbReference>
<protein>
    <recommendedName>
        <fullName evidence="2">G-patch domain-containing protein</fullName>
    </recommendedName>
</protein>
<dbReference type="SMART" id="SM00443">
    <property type="entry name" value="G_patch"/>
    <property type="match status" value="1"/>
</dbReference>
<evidence type="ECO:0000256" key="1">
    <source>
        <dbReference type="SAM" id="MobiDB-lite"/>
    </source>
</evidence>
<evidence type="ECO:0000313" key="3">
    <source>
        <dbReference type="EMBL" id="KAF2069071.1"/>
    </source>
</evidence>
<feature type="region of interest" description="Disordered" evidence="1">
    <location>
        <begin position="344"/>
        <end position="439"/>
    </location>
</feature>
<reference evidence="3" key="1">
    <citation type="submission" date="2020-01" db="EMBL/GenBank/DDBJ databases">
        <title>Development of genomics and gene disruption for Polysphondylium violaceum indicates a role for the polyketide synthase stlB in stalk morphogenesis.</title>
        <authorList>
            <person name="Narita B."/>
            <person name="Kawabe Y."/>
            <person name="Kin K."/>
            <person name="Saito T."/>
            <person name="Gibbs R."/>
            <person name="Kuspa A."/>
            <person name="Muzny D."/>
            <person name="Queller D."/>
            <person name="Richards S."/>
            <person name="Strassman J."/>
            <person name="Sucgang R."/>
            <person name="Worley K."/>
            <person name="Schaap P."/>
        </authorList>
    </citation>
    <scope>NUCLEOTIDE SEQUENCE</scope>
    <source>
        <strain evidence="3">QSvi11</strain>
    </source>
</reference>
<gene>
    <name evidence="3" type="ORF">CYY_009608</name>
</gene>
<organism evidence="3 4">
    <name type="scientific">Polysphondylium violaceum</name>
    <dbReference type="NCBI Taxonomy" id="133409"/>
    <lineage>
        <taxon>Eukaryota</taxon>
        <taxon>Amoebozoa</taxon>
        <taxon>Evosea</taxon>
        <taxon>Eumycetozoa</taxon>
        <taxon>Dictyostelia</taxon>
        <taxon>Dictyosteliales</taxon>
        <taxon>Dictyosteliaceae</taxon>
        <taxon>Polysphondylium</taxon>
    </lineage>
</organism>
<dbReference type="EMBL" id="AJWJ01000756">
    <property type="protein sequence ID" value="KAF2069071.1"/>
    <property type="molecule type" value="Genomic_DNA"/>
</dbReference>
<accession>A0A8J4PTD3</accession>
<feature type="region of interest" description="Disordered" evidence="1">
    <location>
        <begin position="45"/>
        <end position="136"/>
    </location>
</feature>
<comment type="caution">
    <text evidence="3">The sequence shown here is derived from an EMBL/GenBank/DDBJ whole genome shotgun (WGS) entry which is preliminary data.</text>
</comment>
<dbReference type="GO" id="GO:0003676">
    <property type="term" value="F:nucleic acid binding"/>
    <property type="evidence" value="ECO:0007669"/>
    <property type="project" value="InterPro"/>
</dbReference>
<sequence length="894" mass="100029">MDSNNSSNKSNDSFILIDGIAISTSFGKKKKAANHDASSMFGSNSFIFAAPTSPTLNNSCEGNEMNNNNSGGKEQQPPINQHSKQQKNKFKRNKKKDKLKRKKNFQNNLPPKKSNTTLPPHQSAATGGSIHSSHNAQPIDKSLFYDSSDQSDSSDASYTMSKGKLVKKTLNPKEQELLMDYISHVSDDEDKDQALAKVLSCNFTFEEQFDKFKISKHPKNNKKKKNNNNNNNCNNNNSNNNNNNIQQQYSEDEEEIDLDMGSYKKKCRLQRIQSRNQQRKKRSIDSKYSKKIAFVKGNILNDQEPLDETNTFSPPLLPKRVSFQLPKESDVIILSSGNEESKVTMPVKLTTTTTTSGTGNSTASRSSILTSNNTNSSSSSSSSTYSLNSSTSTLENSNVSTSPSELEIILEDDSDDDSDLELYDYDSDESDDSAQEDYSYQFQSEEDFEDEMDTDSDVKETFTFAMKNIFCGDNHSDIEGYDSLSESEKSSSSTTNTSGRLDDDDDDDDDDDNNHTIRGCYINSEPSGDEFFTNPFKPKVIEKPKQQQEVIEISDDYICIDDNDGDSSSESDLTDQETVRKGSFFDWIAKVHGPKIVIPDKNKTTGQVQELIDVDQFDSFIRPPPLNPSILNQPYSPSKPILYPFISECIESNGVLRKDILDLYEKGLSISSYSIKELTSIAQLFDNIILHRYTNEFPLWPMAKLATHQVEFLAQQYSIFSTTRKVKEKPTIFILVNSNVRKPSNKKKDSYILAAFTESGEYSVHNALFNDPPQGKRLVYSSRFVSNNKSSPKNKSNTRRGSGTGNGGKKKSLYNNKNNKKKQQQQQAMDPKINTVKHGDIVAQDVAPLSHTNVGNILLKRMGWQGGGLGSIGQGLDEPIQAIVRKERFGLGFS</sequence>
<feature type="compositionally biased region" description="Low complexity" evidence="1">
    <location>
        <begin position="57"/>
        <end position="72"/>
    </location>
</feature>
<keyword evidence="4" id="KW-1185">Reference proteome</keyword>
<feature type="compositionally biased region" description="Acidic residues" evidence="1">
    <location>
        <begin position="502"/>
        <end position="512"/>
    </location>
</feature>
<feature type="compositionally biased region" description="Low complexity" evidence="1">
    <location>
        <begin position="227"/>
        <end position="244"/>
    </location>
</feature>
<dbReference type="InterPro" id="IPR051189">
    <property type="entry name" value="Splicing_assoc_domain"/>
</dbReference>
<name>A0A8J4PTD3_9MYCE</name>
<proteinExistence type="predicted"/>
<dbReference type="PROSITE" id="PS50174">
    <property type="entry name" value="G_PATCH"/>
    <property type="match status" value="1"/>
</dbReference>
<feature type="compositionally biased region" description="Basic residues" evidence="1">
    <location>
        <begin position="808"/>
        <end position="823"/>
    </location>
</feature>
<dbReference type="OrthoDB" id="21470at2759"/>
<feature type="region of interest" description="Disordered" evidence="1">
    <location>
        <begin position="785"/>
        <end position="830"/>
    </location>
</feature>
<dbReference type="AlphaFoldDB" id="A0A8J4PTD3"/>
<evidence type="ECO:0000313" key="4">
    <source>
        <dbReference type="Proteomes" id="UP000695562"/>
    </source>
</evidence>
<feature type="region of interest" description="Disordered" evidence="1">
    <location>
        <begin position="214"/>
        <end position="245"/>
    </location>
</feature>
<feature type="region of interest" description="Disordered" evidence="1">
    <location>
        <begin position="480"/>
        <end position="547"/>
    </location>
</feature>
<feature type="compositionally biased region" description="Low complexity" evidence="1">
    <location>
        <begin position="786"/>
        <end position="801"/>
    </location>
</feature>
<feature type="compositionally biased region" description="Low complexity" evidence="1">
    <location>
        <begin position="146"/>
        <end position="157"/>
    </location>
</feature>
<feature type="compositionally biased region" description="Basic residues" evidence="1">
    <location>
        <begin position="214"/>
        <end position="226"/>
    </location>
</feature>
<feature type="compositionally biased region" description="Polar residues" evidence="1">
    <location>
        <begin position="45"/>
        <end position="56"/>
    </location>
</feature>
<feature type="compositionally biased region" description="Polar residues" evidence="1">
    <location>
        <begin position="113"/>
        <end position="136"/>
    </location>
</feature>